<evidence type="ECO:0000256" key="6">
    <source>
        <dbReference type="ARBA" id="ARBA00023098"/>
    </source>
</evidence>
<evidence type="ECO:0000256" key="12">
    <source>
        <dbReference type="ARBA" id="ARBA00049543"/>
    </source>
</evidence>
<evidence type="ECO:0000256" key="1">
    <source>
        <dbReference type="ARBA" id="ARBA00004137"/>
    </source>
</evidence>
<comment type="subcellular location">
    <subcellularLocation>
        <location evidence="1">Mitochondrion inner membrane</location>
        <topology evidence="1">Peripheral membrane protein</topology>
        <orientation evidence="1">Intermembrane side</orientation>
    </subcellularLocation>
    <subcellularLocation>
        <location evidence="10">Mitochondrion outer membrane</location>
        <topology evidence="10">Peripheral membrane protein</topology>
        <orientation evidence="10">Intermembrane side</orientation>
    </subcellularLocation>
</comment>
<keyword evidence="4" id="KW-1000">Mitochondrion outer membrane</keyword>
<dbReference type="SUPFAM" id="SSF69593">
    <property type="entry name" value="Glycerol-3-phosphate (1)-acyltransferase"/>
    <property type="match status" value="1"/>
</dbReference>
<feature type="domain" description="Phospholipid/glycerol acyltransferase" evidence="14">
    <location>
        <begin position="66"/>
        <end position="190"/>
    </location>
</feature>
<dbReference type="Proteomes" id="UP000326759">
    <property type="component" value="Unassembled WGS sequence"/>
</dbReference>
<evidence type="ECO:0000256" key="13">
    <source>
        <dbReference type="RuleBase" id="RU365062"/>
    </source>
</evidence>
<sequence>MDILKDGWPFPDLKKTHFLFKIRSMFIVPIVGTFSRIILGWCNNLQVHNRETLRKLIRSEKRKAPLITVSNHTSCIDDPSIWASLRWRDLWSSHTMRWSLAAHDICFTNRIYNWFFSSGKCVPIVRGNGVYQKGMDFCVDRLNEGSWVHIFPEGKVNLTLEVMRLKWGVGRLIYDCKIPPVVLPFYHMGMETVLPNQTPYIPQIGKNVTVLVGEPIDFKSQLETLRAGGARSCYS</sequence>
<keyword evidence="9" id="KW-0012">Acyltransferase</keyword>
<comment type="catalytic activity">
    <reaction evidence="12">
        <text>1,2-di-(9Z-octadecenoyl)-sn-glycero-3-phosphocholine + 1-hexadecanoyl-sn-glycero-3-phosphocholine = 1-hexadecanoyl-2-(9Z-octadecenoyl)-sn-glycero-3-phosphocholine + 1-(9Z-octadecenoyl)-sn-glycero-3-phosphocholine</text>
        <dbReference type="Rhea" id="RHEA:43816"/>
        <dbReference type="ChEBI" id="CHEBI:28610"/>
        <dbReference type="ChEBI" id="CHEBI:72998"/>
        <dbReference type="ChEBI" id="CHEBI:73001"/>
        <dbReference type="ChEBI" id="CHEBI:74669"/>
    </reaction>
    <physiologicalReaction direction="left-to-right" evidence="12">
        <dbReference type="Rhea" id="RHEA:43817"/>
    </physiologicalReaction>
    <physiologicalReaction direction="right-to-left" evidence="12">
        <dbReference type="Rhea" id="RHEA:43818"/>
    </physiologicalReaction>
</comment>
<evidence type="ECO:0000256" key="7">
    <source>
        <dbReference type="ARBA" id="ARBA00023128"/>
    </source>
</evidence>
<evidence type="ECO:0000256" key="4">
    <source>
        <dbReference type="ARBA" id="ARBA00022787"/>
    </source>
</evidence>
<dbReference type="GO" id="GO:0007007">
    <property type="term" value="P:inner mitochondrial membrane organization"/>
    <property type="evidence" value="ECO:0007669"/>
    <property type="project" value="TreeGrafter"/>
</dbReference>
<comment type="similarity">
    <text evidence="2 13">Belongs to the taffazin family.</text>
</comment>
<dbReference type="GO" id="GO:0005743">
    <property type="term" value="C:mitochondrial inner membrane"/>
    <property type="evidence" value="ECO:0007669"/>
    <property type="project" value="UniProtKB-SubCell"/>
</dbReference>
<evidence type="ECO:0000256" key="10">
    <source>
        <dbReference type="ARBA" id="ARBA00024323"/>
    </source>
</evidence>
<comment type="catalytic activity">
    <reaction evidence="11">
        <text>1'-[1,2-diacyl-sn-glycero-3-phospho],3'-[1-acyl-sn-glycero-3-phospho]-glycerol + a 1,2-diacyl-sn-glycero-3-phosphocholine = a cardiolipin + a 1-acyl-sn-glycero-3-phosphocholine</text>
        <dbReference type="Rhea" id="RHEA:33731"/>
        <dbReference type="ChEBI" id="CHEBI:57643"/>
        <dbReference type="ChEBI" id="CHEBI:58168"/>
        <dbReference type="ChEBI" id="CHEBI:62237"/>
        <dbReference type="ChEBI" id="CHEBI:64743"/>
    </reaction>
    <physiologicalReaction direction="left-to-right" evidence="11">
        <dbReference type="Rhea" id="RHEA:33732"/>
    </physiologicalReaction>
    <physiologicalReaction direction="right-to-left" evidence="11">
        <dbReference type="Rhea" id="RHEA:33733"/>
    </physiologicalReaction>
</comment>
<dbReference type="OrthoDB" id="193467at2759"/>
<dbReference type="InterPro" id="IPR000872">
    <property type="entry name" value="Tafazzin"/>
</dbReference>
<dbReference type="Pfam" id="PF01553">
    <property type="entry name" value="Acyltransferase"/>
    <property type="match status" value="1"/>
</dbReference>
<dbReference type="SMART" id="SM00563">
    <property type="entry name" value="PlsC"/>
    <property type="match status" value="1"/>
</dbReference>
<keyword evidence="16" id="KW-1185">Reference proteome</keyword>
<dbReference type="PANTHER" id="PTHR12497">
    <property type="entry name" value="TAZ PROTEIN TAFAZZIN"/>
    <property type="match status" value="1"/>
</dbReference>
<accession>A0A5N5SQ63</accession>
<gene>
    <name evidence="15" type="primary">TAZ</name>
    <name evidence="15" type="ORF">Anas_01321</name>
</gene>
<dbReference type="AlphaFoldDB" id="A0A5N5SQ63"/>
<evidence type="ECO:0000313" key="15">
    <source>
        <dbReference type="EMBL" id="KAB7496223.1"/>
    </source>
</evidence>
<keyword evidence="3" id="KW-0808">Transferase</keyword>
<reference evidence="15 16" key="1">
    <citation type="journal article" date="2019" name="PLoS Biol.">
        <title>Sex chromosomes control vertical transmission of feminizing Wolbachia symbionts in an isopod.</title>
        <authorList>
            <person name="Becking T."/>
            <person name="Chebbi M.A."/>
            <person name="Giraud I."/>
            <person name="Moumen B."/>
            <person name="Laverre T."/>
            <person name="Caubet Y."/>
            <person name="Peccoud J."/>
            <person name="Gilbert C."/>
            <person name="Cordaux R."/>
        </authorList>
    </citation>
    <scope>NUCLEOTIDE SEQUENCE [LARGE SCALE GENOMIC DNA]</scope>
    <source>
        <strain evidence="15">ANa2</strain>
        <tissue evidence="15">Whole body excluding digestive tract and cuticle</tissue>
    </source>
</reference>
<protein>
    <recommendedName>
        <fullName evidence="13">Tafazzin family protein</fullName>
    </recommendedName>
</protein>
<keyword evidence="5" id="KW-0999">Mitochondrion inner membrane</keyword>
<evidence type="ECO:0000256" key="8">
    <source>
        <dbReference type="ARBA" id="ARBA00023136"/>
    </source>
</evidence>
<dbReference type="PANTHER" id="PTHR12497:SF0">
    <property type="entry name" value="TAFAZZIN"/>
    <property type="match status" value="1"/>
</dbReference>
<keyword evidence="8" id="KW-0472">Membrane</keyword>
<dbReference type="CDD" id="cd07989">
    <property type="entry name" value="LPLAT_AGPAT-like"/>
    <property type="match status" value="1"/>
</dbReference>
<evidence type="ECO:0000313" key="16">
    <source>
        <dbReference type="Proteomes" id="UP000326759"/>
    </source>
</evidence>
<evidence type="ECO:0000256" key="11">
    <source>
        <dbReference type="ARBA" id="ARBA00047906"/>
    </source>
</evidence>
<evidence type="ECO:0000256" key="5">
    <source>
        <dbReference type="ARBA" id="ARBA00022792"/>
    </source>
</evidence>
<dbReference type="GO" id="GO:0035965">
    <property type="term" value="P:cardiolipin acyl-chain remodeling"/>
    <property type="evidence" value="ECO:0007669"/>
    <property type="project" value="TreeGrafter"/>
</dbReference>
<dbReference type="GO" id="GO:0047184">
    <property type="term" value="F:1-acylglycerophosphocholine O-acyltransferase activity"/>
    <property type="evidence" value="ECO:0007669"/>
    <property type="project" value="TreeGrafter"/>
</dbReference>
<evidence type="ECO:0000259" key="14">
    <source>
        <dbReference type="SMART" id="SM00563"/>
    </source>
</evidence>
<keyword evidence="6" id="KW-0443">Lipid metabolism</keyword>
<dbReference type="GO" id="GO:0005741">
    <property type="term" value="C:mitochondrial outer membrane"/>
    <property type="evidence" value="ECO:0007669"/>
    <property type="project" value="UniProtKB-SubCell"/>
</dbReference>
<organism evidence="15 16">
    <name type="scientific">Armadillidium nasatum</name>
    <dbReference type="NCBI Taxonomy" id="96803"/>
    <lineage>
        <taxon>Eukaryota</taxon>
        <taxon>Metazoa</taxon>
        <taxon>Ecdysozoa</taxon>
        <taxon>Arthropoda</taxon>
        <taxon>Crustacea</taxon>
        <taxon>Multicrustacea</taxon>
        <taxon>Malacostraca</taxon>
        <taxon>Eumalacostraca</taxon>
        <taxon>Peracarida</taxon>
        <taxon>Isopoda</taxon>
        <taxon>Oniscidea</taxon>
        <taxon>Crinocheta</taxon>
        <taxon>Armadillidiidae</taxon>
        <taxon>Armadillidium</taxon>
    </lineage>
</organism>
<evidence type="ECO:0000256" key="2">
    <source>
        <dbReference type="ARBA" id="ARBA00010524"/>
    </source>
</evidence>
<proteinExistence type="inferred from homology"/>
<dbReference type="EMBL" id="SEYY01021608">
    <property type="protein sequence ID" value="KAB7496223.1"/>
    <property type="molecule type" value="Genomic_DNA"/>
</dbReference>
<dbReference type="PRINTS" id="PR00979">
    <property type="entry name" value="TAFAZZIN"/>
</dbReference>
<evidence type="ECO:0000256" key="3">
    <source>
        <dbReference type="ARBA" id="ARBA00022679"/>
    </source>
</evidence>
<dbReference type="InterPro" id="IPR002123">
    <property type="entry name" value="Plipid/glycerol_acylTrfase"/>
</dbReference>
<name>A0A5N5SQ63_9CRUS</name>
<keyword evidence="7" id="KW-0496">Mitochondrion</keyword>
<evidence type="ECO:0000256" key="9">
    <source>
        <dbReference type="ARBA" id="ARBA00023315"/>
    </source>
</evidence>
<comment type="caution">
    <text evidence="15">The sequence shown here is derived from an EMBL/GenBank/DDBJ whole genome shotgun (WGS) entry which is preliminary data.</text>
</comment>